<dbReference type="EMBL" id="VLNR01000003">
    <property type="protein sequence ID" value="TSE11046.1"/>
    <property type="molecule type" value="Genomic_DNA"/>
</dbReference>
<sequence length="282" mass="32598">MKTYIVIPAHNEEQFIAKTIESLVSQSVLPQKIVIVNDNSTDTTVDIVNKFIDQYDFISLIDTNSSEEHMPGSKVINAFYQGYRTLDTDYDIICKFDADLIFPSNYIEQIIELFKKDSSIGIAGGFCYVQKNQEWKLENLTNKDHIRGALKAYRKACFKDINGLRPAMGWDTVDELLAQYHNWKIKTDASLHVKHLKPTGNTYNSKSKYKQGEAFYRMRYGLLITLIASVKLALRKGQPKLIKDYLAGYFKAKKKKQTFLVSPIEGKFIRNLRWKKMKKKLI</sequence>
<reference evidence="5 6" key="1">
    <citation type="submission" date="2019-07" db="EMBL/GenBank/DDBJ databases">
        <title>The draft genome sequence of Aquimarina algiphila M91.</title>
        <authorList>
            <person name="Meng X."/>
        </authorList>
    </citation>
    <scope>NUCLEOTIDE SEQUENCE [LARGE SCALE GENOMIC DNA]</scope>
    <source>
        <strain evidence="5 6">M91</strain>
    </source>
</reference>
<keyword evidence="2" id="KW-0328">Glycosyltransferase</keyword>
<keyword evidence="6" id="KW-1185">Reference proteome</keyword>
<dbReference type="PANTHER" id="PTHR43630:SF1">
    <property type="entry name" value="POLY-BETA-1,6-N-ACETYL-D-GLUCOSAMINE SYNTHASE"/>
    <property type="match status" value="1"/>
</dbReference>
<evidence type="ECO:0000256" key="3">
    <source>
        <dbReference type="ARBA" id="ARBA00022679"/>
    </source>
</evidence>
<gene>
    <name evidence="5" type="ORF">FOF46_02130</name>
</gene>
<feature type="domain" description="Glycosyltransferase 2-like" evidence="4">
    <location>
        <begin position="5"/>
        <end position="137"/>
    </location>
</feature>
<name>A0A554VR02_9FLAO</name>
<dbReference type="GO" id="GO:0016757">
    <property type="term" value="F:glycosyltransferase activity"/>
    <property type="evidence" value="ECO:0007669"/>
    <property type="project" value="UniProtKB-KW"/>
</dbReference>
<dbReference type="OrthoDB" id="1142396at2"/>
<organism evidence="5 6">
    <name type="scientific">Aquimarina algiphila</name>
    <dbReference type="NCBI Taxonomy" id="2047982"/>
    <lineage>
        <taxon>Bacteria</taxon>
        <taxon>Pseudomonadati</taxon>
        <taxon>Bacteroidota</taxon>
        <taxon>Flavobacteriia</taxon>
        <taxon>Flavobacteriales</taxon>
        <taxon>Flavobacteriaceae</taxon>
        <taxon>Aquimarina</taxon>
    </lineage>
</organism>
<dbReference type="Pfam" id="PF00535">
    <property type="entry name" value="Glycos_transf_2"/>
    <property type="match status" value="1"/>
</dbReference>
<evidence type="ECO:0000256" key="2">
    <source>
        <dbReference type="ARBA" id="ARBA00022676"/>
    </source>
</evidence>
<dbReference type="RefSeq" id="WP_143915320.1">
    <property type="nucleotide sequence ID" value="NZ_CANLFO010000018.1"/>
</dbReference>
<evidence type="ECO:0000313" key="6">
    <source>
        <dbReference type="Proteomes" id="UP000318833"/>
    </source>
</evidence>
<dbReference type="Proteomes" id="UP000318833">
    <property type="component" value="Unassembled WGS sequence"/>
</dbReference>
<dbReference type="InterPro" id="IPR029044">
    <property type="entry name" value="Nucleotide-diphossugar_trans"/>
</dbReference>
<dbReference type="SUPFAM" id="SSF53448">
    <property type="entry name" value="Nucleotide-diphospho-sugar transferases"/>
    <property type="match status" value="1"/>
</dbReference>
<comment type="similarity">
    <text evidence="1">Belongs to the glycosyltransferase 2 family.</text>
</comment>
<keyword evidence="3 5" id="KW-0808">Transferase</keyword>
<dbReference type="AlphaFoldDB" id="A0A554VR02"/>
<dbReference type="CDD" id="cd00761">
    <property type="entry name" value="Glyco_tranf_GTA_type"/>
    <property type="match status" value="1"/>
</dbReference>
<comment type="caution">
    <text evidence="5">The sequence shown here is derived from an EMBL/GenBank/DDBJ whole genome shotgun (WGS) entry which is preliminary data.</text>
</comment>
<accession>A0A554VR02</accession>
<dbReference type="Gene3D" id="3.90.550.10">
    <property type="entry name" value="Spore Coat Polysaccharide Biosynthesis Protein SpsA, Chain A"/>
    <property type="match status" value="1"/>
</dbReference>
<evidence type="ECO:0000256" key="1">
    <source>
        <dbReference type="ARBA" id="ARBA00006739"/>
    </source>
</evidence>
<dbReference type="InterPro" id="IPR001173">
    <property type="entry name" value="Glyco_trans_2-like"/>
</dbReference>
<evidence type="ECO:0000259" key="4">
    <source>
        <dbReference type="Pfam" id="PF00535"/>
    </source>
</evidence>
<dbReference type="PANTHER" id="PTHR43630">
    <property type="entry name" value="POLY-BETA-1,6-N-ACETYL-D-GLUCOSAMINE SYNTHASE"/>
    <property type="match status" value="1"/>
</dbReference>
<evidence type="ECO:0000313" key="5">
    <source>
        <dbReference type="EMBL" id="TSE11046.1"/>
    </source>
</evidence>
<protein>
    <submittedName>
        <fullName evidence="5">Glycosyltransferase family 2 protein</fullName>
    </submittedName>
</protein>
<proteinExistence type="inferred from homology"/>